<evidence type="ECO:0000313" key="4">
    <source>
        <dbReference type="EMBL" id="MCW1912302.1"/>
    </source>
</evidence>
<dbReference type="Gene3D" id="2.80.10.50">
    <property type="match status" value="4"/>
</dbReference>
<dbReference type="EMBL" id="JAPDDR010000001">
    <property type="protein sequence ID" value="MCW1912302.1"/>
    <property type="molecule type" value="Genomic_DNA"/>
</dbReference>
<dbReference type="SUPFAM" id="SSF50370">
    <property type="entry name" value="Ricin B-like lectins"/>
    <property type="match status" value="2"/>
</dbReference>
<dbReference type="CDD" id="cd00161">
    <property type="entry name" value="beta-trefoil_Ricin-like"/>
    <property type="match status" value="2"/>
</dbReference>
<dbReference type="InterPro" id="IPR035992">
    <property type="entry name" value="Ricin_B-like_lectins"/>
</dbReference>
<evidence type="ECO:0000313" key="5">
    <source>
        <dbReference type="Proteomes" id="UP001165653"/>
    </source>
</evidence>
<dbReference type="SMART" id="SM00458">
    <property type="entry name" value="RICIN"/>
    <property type="match status" value="2"/>
</dbReference>
<name>A0ABT3FY09_9BACT</name>
<protein>
    <submittedName>
        <fullName evidence="4">RICIN domain-containing protein</fullName>
    </submittedName>
</protein>
<keyword evidence="2" id="KW-0812">Transmembrane</keyword>
<dbReference type="Proteomes" id="UP001165653">
    <property type="component" value="Unassembled WGS sequence"/>
</dbReference>
<feature type="region of interest" description="Disordered" evidence="1">
    <location>
        <begin position="43"/>
        <end position="66"/>
    </location>
</feature>
<dbReference type="InterPro" id="IPR000772">
    <property type="entry name" value="Ricin_B_lectin"/>
</dbReference>
<proteinExistence type="predicted"/>
<keyword evidence="2" id="KW-1133">Transmembrane helix</keyword>
<keyword evidence="5" id="KW-1185">Reference proteome</keyword>
<organism evidence="4 5">
    <name type="scientific">Luteolibacter rhizosphaerae</name>
    <dbReference type="NCBI Taxonomy" id="2989719"/>
    <lineage>
        <taxon>Bacteria</taxon>
        <taxon>Pseudomonadati</taxon>
        <taxon>Verrucomicrobiota</taxon>
        <taxon>Verrucomicrobiia</taxon>
        <taxon>Verrucomicrobiales</taxon>
        <taxon>Verrucomicrobiaceae</taxon>
        <taxon>Luteolibacter</taxon>
    </lineage>
</organism>
<feature type="region of interest" description="Disordered" evidence="1">
    <location>
        <begin position="315"/>
        <end position="337"/>
    </location>
</feature>
<evidence type="ECO:0000259" key="3">
    <source>
        <dbReference type="SMART" id="SM00458"/>
    </source>
</evidence>
<feature type="domain" description="Ricin B lectin" evidence="3">
    <location>
        <begin position="809"/>
        <end position="949"/>
    </location>
</feature>
<feature type="transmembrane region" description="Helical" evidence="2">
    <location>
        <begin position="7"/>
        <end position="25"/>
    </location>
</feature>
<accession>A0ABT3FY09</accession>
<dbReference type="Pfam" id="PF14200">
    <property type="entry name" value="RicinB_lectin_2"/>
    <property type="match status" value="2"/>
</dbReference>
<dbReference type="RefSeq" id="WP_264510584.1">
    <property type="nucleotide sequence ID" value="NZ_JAPDDR010000001.1"/>
</dbReference>
<gene>
    <name evidence="4" type="ORF">OJ996_01875</name>
</gene>
<feature type="domain" description="Ricin B lectin" evidence="3">
    <location>
        <begin position="668"/>
        <end position="803"/>
    </location>
</feature>
<evidence type="ECO:0000256" key="2">
    <source>
        <dbReference type="SAM" id="Phobius"/>
    </source>
</evidence>
<dbReference type="PROSITE" id="PS50231">
    <property type="entry name" value="RICIN_B_LECTIN"/>
    <property type="match status" value="2"/>
</dbReference>
<comment type="caution">
    <text evidence="4">The sequence shown here is derived from an EMBL/GenBank/DDBJ whole genome shotgun (WGS) entry which is preliminary data.</text>
</comment>
<reference evidence="4" key="1">
    <citation type="submission" date="2022-10" db="EMBL/GenBank/DDBJ databases">
        <title>Luteolibacter sp. GHJ8, whole genome shotgun sequencing project.</title>
        <authorList>
            <person name="Zhao G."/>
            <person name="Shen L."/>
        </authorList>
    </citation>
    <scope>NUCLEOTIDE SEQUENCE</scope>
    <source>
        <strain evidence="4">GHJ8</strain>
    </source>
</reference>
<keyword evidence="2" id="KW-0472">Membrane</keyword>
<sequence>MKPSKPAAYGILCALGVSVAAYLLWPAKPQSLAGIDAAGEKLSSPLSGLPSEDSSGSGPVLSQGEAAKHVPDRELFGSAWNTSPRETLAAFAAWAQRYREAKPEARSALREEGIALAKVRREVMSDLIRKDPREAIANTLPVIVRQQLPQAVQDLLEERVSDRGDIYRVMGIAGPGEKKVIPTVEQAHVGSRVFQAHRYGDRALTPSLKDVSVHGITLDGHLAILDSPVRKMEEGETAAETTEECVVTGGVTVVPEDPATRETPPAEVTTMLVGNHGYELCCPFCAEDFETRMERLERQHMSALQAVDAIAGDADTPRSLSSSGVNGSADYPGKPPSWLTQGTNTMIVMRVDFPDHPYCNFSEQYLTDQVNSVGWMINRFSHGKSQLAAPTVTPVLRMPRNRGSYDNGAYWGDILNDARNAAFALGYNPDSFSCRTIVHDGFVSGGAAGWGGGGAIWCNGNASDRLLVHEYGHVFWLPHANSWQANDGNPLSGGRWHVEYGDDSDPMGNAWGTSGFSDYNAYYKNLLGWLPDSAVVPVTHSGTYRINQFDGWGDWTKPVALKITRDNDLDLWVMFRGDGVPQGNYNTGAYIVGVNGERFGDSHVLDFNSQNDGTWNAPLAQGQTWTDAASGISITTAGRMMTDWPHHMYVKVNFGPGYVHGYRALVNGGIYGLRNKSFNQYLTSPNLNEGAEPVVAAYSGATNQQWVAQRNSDGTYSLKRNGSTNLFLDVMNNGGGNYTEIIQWTWNGGDAQRWDVLNSWDGYLKLRHKGTNQLLCADTAGGNYGDVIQYDDFSGDEQKWEPTLIGLNNGNYRLVPRHAQTLGLSLRARSSASGTQLEQQFWAAGEWQRWTMLNLGGGQFRIHPQGKPEVTLGIQGGSTAEGAKAVLEPYTGANSQKFTFVSTGMGFVRLTPVHAPAMCLDVSGGSSSAGTDIQQWTYLGGNNQQWRFIDSDL</sequence>
<evidence type="ECO:0000256" key="1">
    <source>
        <dbReference type="SAM" id="MobiDB-lite"/>
    </source>
</evidence>